<dbReference type="Proteomes" id="UP000633205">
    <property type="component" value="Unassembled WGS sequence"/>
</dbReference>
<dbReference type="Gene3D" id="1.10.357.10">
    <property type="entry name" value="Tetracycline Repressor, domain 2"/>
    <property type="match status" value="1"/>
</dbReference>
<dbReference type="EMBL" id="BMHO01000001">
    <property type="protein sequence ID" value="GGD42847.1"/>
    <property type="molecule type" value="Genomic_DNA"/>
</dbReference>
<gene>
    <name evidence="6" type="ORF">GCM10010915_24930</name>
</gene>
<dbReference type="GO" id="GO:0003700">
    <property type="term" value="F:DNA-binding transcription factor activity"/>
    <property type="evidence" value="ECO:0007669"/>
    <property type="project" value="TreeGrafter"/>
</dbReference>
<dbReference type="GO" id="GO:0000976">
    <property type="term" value="F:transcription cis-regulatory region binding"/>
    <property type="evidence" value="ECO:0007669"/>
    <property type="project" value="TreeGrafter"/>
</dbReference>
<reference evidence="6" key="2">
    <citation type="submission" date="2020-09" db="EMBL/GenBank/DDBJ databases">
        <authorList>
            <person name="Sun Q."/>
            <person name="Zhou Y."/>
        </authorList>
    </citation>
    <scope>NUCLEOTIDE SEQUENCE</scope>
    <source>
        <strain evidence="6">CGMCC 1.15152</strain>
    </source>
</reference>
<reference evidence="6" key="1">
    <citation type="journal article" date="2014" name="Int. J. Syst. Evol. Microbiol.">
        <title>Complete genome sequence of Corynebacterium casei LMG S-19264T (=DSM 44701T), isolated from a smear-ripened cheese.</title>
        <authorList>
            <consortium name="US DOE Joint Genome Institute (JGI-PGF)"/>
            <person name="Walter F."/>
            <person name="Albersmeier A."/>
            <person name="Kalinowski J."/>
            <person name="Ruckert C."/>
        </authorList>
    </citation>
    <scope>NUCLEOTIDE SEQUENCE</scope>
    <source>
        <strain evidence="6">CGMCC 1.15152</strain>
    </source>
</reference>
<dbReference type="SUPFAM" id="SSF48498">
    <property type="entry name" value="Tetracyclin repressor-like, C-terminal domain"/>
    <property type="match status" value="1"/>
</dbReference>
<keyword evidence="2 4" id="KW-0238">DNA-binding</keyword>
<dbReference type="RefSeq" id="WP_188712518.1">
    <property type="nucleotide sequence ID" value="NZ_BMHO01000001.1"/>
</dbReference>
<evidence type="ECO:0000313" key="7">
    <source>
        <dbReference type="Proteomes" id="UP000633205"/>
    </source>
</evidence>
<keyword evidence="3" id="KW-0804">Transcription</keyword>
<feature type="DNA-binding region" description="H-T-H motif" evidence="4">
    <location>
        <begin position="39"/>
        <end position="58"/>
    </location>
</feature>
<sequence>MTSPERSASGKQRRFLARRRQILDTALQIAEEESWHAVTTRRLADAIDYSQPVIYQHFKNRDELIRTIAIEGFVTLTHRINSVSQSASATPLEDLARAYIDFGTAHPRLYEAMFTHPTELPFAQPQTPPELQKAFDALASVIAREAPGVAEASAELFWACSHGLVTLLDAGRIPPDRLDHHIHRVAEIVRLDSSS</sequence>
<evidence type="ECO:0000259" key="5">
    <source>
        <dbReference type="PROSITE" id="PS50977"/>
    </source>
</evidence>
<dbReference type="Pfam" id="PF00440">
    <property type="entry name" value="TetR_N"/>
    <property type="match status" value="1"/>
</dbReference>
<dbReference type="InterPro" id="IPR001647">
    <property type="entry name" value="HTH_TetR"/>
</dbReference>
<dbReference type="PRINTS" id="PR00455">
    <property type="entry name" value="HTHTETR"/>
</dbReference>
<accession>A0A916YEZ9</accession>
<dbReference type="InterPro" id="IPR025996">
    <property type="entry name" value="MT1864/Rv1816-like_C"/>
</dbReference>
<dbReference type="PANTHER" id="PTHR30055:SF234">
    <property type="entry name" value="HTH-TYPE TRANSCRIPTIONAL REGULATOR BETI"/>
    <property type="match status" value="1"/>
</dbReference>
<name>A0A916YEZ9_9MICO</name>
<dbReference type="SUPFAM" id="SSF46689">
    <property type="entry name" value="Homeodomain-like"/>
    <property type="match status" value="1"/>
</dbReference>
<evidence type="ECO:0000256" key="1">
    <source>
        <dbReference type="ARBA" id="ARBA00023015"/>
    </source>
</evidence>
<dbReference type="PROSITE" id="PS50977">
    <property type="entry name" value="HTH_TETR_2"/>
    <property type="match status" value="1"/>
</dbReference>
<evidence type="ECO:0000256" key="3">
    <source>
        <dbReference type="ARBA" id="ARBA00023163"/>
    </source>
</evidence>
<evidence type="ECO:0000313" key="6">
    <source>
        <dbReference type="EMBL" id="GGD42847.1"/>
    </source>
</evidence>
<dbReference type="InterPro" id="IPR036271">
    <property type="entry name" value="Tet_transcr_reg_TetR-rel_C_sf"/>
</dbReference>
<dbReference type="InterPro" id="IPR050109">
    <property type="entry name" value="HTH-type_TetR-like_transc_reg"/>
</dbReference>
<dbReference type="PANTHER" id="PTHR30055">
    <property type="entry name" value="HTH-TYPE TRANSCRIPTIONAL REGULATOR RUTR"/>
    <property type="match status" value="1"/>
</dbReference>
<organism evidence="6 7">
    <name type="scientific">Microbacterium faecale</name>
    <dbReference type="NCBI Taxonomy" id="1804630"/>
    <lineage>
        <taxon>Bacteria</taxon>
        <taxon>Bacillati</taxon>
        <taxon>Actinomycetota</taxon>
        <taxon>Actinomycetes</taxon>
        <taxon>Micrococcales</taxon>
        <taxon>Microbacteriaceae</taxon>
        <taxon>Microbacterium</taxon>
    </lineage>
</organism>
<dbReference type="AlphaFoldDB" id="A0A916YEZ9"/>
<keyword evidence="1" id="KW-0805">Transcription regulation</keyword>
<dbReference type="InterPro" id="IPR009057">
    <property type="entry name" value="Homeodomain-like_sf"/>
</dbReference>
<protein>
    <submittedName>
        <fullName evidence="6">TetR family transcriptional regulator</fullName>
    </submittedName>
</protein>
<feature type="domain" description="HTH tetR-type" evidence="5">
    <location>
        <begin position="16"/>
        <end position="76"/>
    </location>
</feature>
<dbReference type="Pfam" id="PF13305">
    <property type="entry name" value="TetR_C_33"/>
    <property type="match status" value="1"/>
</dbReference>
<evidence type="ECO:0000256" key="2">
    <source>
        <dbReference type="ARBA" id="ARBA00023125"/>
    </source>
</evidence>
<evidence type="ECO:0000256" key="4">
    <source>
        <dbReference type="PROSITE-ProRule" id="PRU00335"/>
    </source>
</evidence>
<proteinExistence type="predicted"/>
<comment type="caution">
    <text evidence="6">The sequence shown here is derived from an EMBL/GenBank/DDBJ whole genome shotgun (WGS) entry which is preliminary data.</text>
</comment>
<keyword evidence="7" id="KW-1185">Reference proteome</keyword>